<dbReference type="EMBL" id="LAZR01021444">
    <property type="protein sequence ID" value="KKL85302.1"/>
    <property type="molecule type" value="Genomic_DNA"/>
</dbReference>
<accession>A0A0F9ID54</accession>
<dbReference type="AlphaFoldDB" id="A0A0F9ID54"/>
<proteinExistence type="predicted"/>
<reference evidence="1" key="1">
    <citation type="journal article" date="2015" name="Nature">
        <title>Complex archaea that bridge the gap between prokaryotes and eukaryotes.</title>
        <authorList>
            <person name="Spang A."/>
            <person name="Saw J.H."/>
            <person name="Jorgensen S.L."/>
            <person name="Zaremba-Niedzwiedzka K."/>
            <person name="Martijn J."/>
            <person name="Lind A.E."/>
            <person name="van Eijk R."/>
            <person name="Schleper C."/>
            <person name="Guy L."/>
            <person name="Ettema T.J."/>
        </authorList>
    </citation>
    <scope>NUCLEOTIDE SEQUENCE</scope>
</reference>
<protein>
    <submittedName>
        <fullName evidence="1">Uncharacterized protein</fullName>
    </submittedName>
</protein>
<comment type="caution">
    <text evidence="1">The sequence shown here is derived from an EMBL/GenBank/DDBJ whole genome shotgun (WGS) entry which is preliminary data.</text>
</comment>
<sequence length="166" mass="19298">MKFRWGEVVVFLDILSFRGVGVGIHYYGHLKFERNRLDLERKMTPHQAATMNKMDGTEYITWKAGDLTSRLDTREEAYGLARSAWKEFAPTALALVQGSTAIAQPIEILDGLPEEQIQELNKIWEEFEEHVYGEGPSGVWDDKTDELETNWKTYFNQQLELQRNKK</sequence>
<evidence type="ECO:0000313" key="1">
    <source>
        <dbReference type="EMBL" id="KKL85302.1"/>
    </source>
</evidence>
<gene>
    <name evidence="1" type="ORF">LCGC14_1956090</name>
</gene>
<organism evidence="1">
    <name type="scientific">marine sediment metagenome</name>
    <dbReference type="NCBI Taxonomy" id="412755"/>
    <lineage>
        <taxon>unclassified sequences</taxon>
        <taxon>metagenomes</taxon>
        <taxon>ecological metagenomes</taxon>
    </lineage>
</organism>
<name>A0A0F9ID54_9ZZZZ</name>